<evidence type="ECO:0000313" key="2">
    <source>
        <dbReference type="EMBL" id="KAK9893050.1"/>
    </source>
</evidence>
<reference evidence="2 3" key="1">
    <citation type="submission" date="2023-03" db="EMBL/GenBank/DDBJ databases">
        <title>Genome insight into feeding habits of ladybird beetles.</title>
        <authorList>
            <person name="Li H.-S."/>
            <person name="Huang Y.-H."/>
            <person name="Pang H."/>
        </authorList>
    </citation>
    <scope>NUCLEOTIDE SEQUENCE [LARGE SCALE GENOMIC DNA]</scope>
    <source>
        <strain evidence="2">SYSU_2023b</strain>
        <tissue evidence="2">Whole body</tissue>
    </source>
</reference>
<protein>
    <submittedName>
        <fullName evidence="2">Uncharacterized protein</fullName>
    </submittedName>
</protein>
<comment type="caution">
    <text evidence="2">The sequence shown here is derived from an EMBL/GenBank/DDBJ whole genome shotgun (WGS) entry which is preliminary data.</text>
</comment>
<dbReference type="Pfam" id="PF15011">
    <property type="entry name" value="CA109-like"/>
    <property type="match status" value="1"/>
</dbReference>
<gene>
    <name evidence="2" type="ORF">WA026_023351</name>
</gene>
<sequence>MNDFEKVVQKNIITLVKYLPTHVTTWSTILDDISRPLQVLSNQSEQLRCVDSANIDWMENFKQIQGSLSHKISREISDTLIELKLKINQLKQVNNDLKTKVLTLEQSSLAIDWNSSSRIVKGSPTQPSLENLLDHCLRFLTFFLEIGEKIYNAFNNLEVKKPESVQLLRESFKVNLSDSTVTYLIAITQYIDKNIN</sequence>
<dbReference type="Proteomes" id="UP001431783">
    <property type="component" value="Unassembled WGS sequence"/>
</dbReference>
<keyword evidence="1" id="KW-0175">Coiled coil</keyword>
<dbReference type="InterPro" id="IPR029159">
    <property type="entry name" value="CA109-like"/>
</dbReference>
<name>A0AAW1VDW7_9CUCU</name>
<dbReference type="EMBL" id="JARQZJ010000144">
    <property type="protein sequence ID" value="KAK9893050.1"/>
    <property type="molecule type" value="Genomic_DNA"/>
</dbReference>
<dbReference type="AlphaFoldDB" id="A0AAW1VDW7"/>
<accession>A0AAW1VDW7</accession>
<organism evidence="2 3">
    <name type="scientific">Henosepilachna vigintioctopunctata</name>
    <dbReference type="NCBI Taxonomy" id="420089"/>
    <lineage>
        <taxon>Eukaryota</taxon>
        <taxon>Metazoa</taxon>
        <taxon>Ecdysozoa</taxon>
        <taxon>Arthropoda</taxon>
        <taxon>Hexapoda</taxon>
        <taxon>Insecta</taxon>
        <taxon>Pterygota</taxon>
        <taxon>Neoptera</taxon>
        <taxon>Endopterygota</taxon>
        <taxon>Coleoptera</taxon>
        <taxon>Polyphaga</taxon>
        <taxon>Cucujiformia</taxon>
        <taxon>Coccinelloidea</taxon>
        <taxon>Coccinellidae</taxon>
        <taxon>Epilachninae</taxon>
        <taxon>Epilachnini</taxon>
        <taxon>Henosepilachna</taxon>
    </lineage>
</organism>
<evidence type="ECO:0000256" key="1">
    <source>
        <dbReference type="SAM" id="Coils"/>
    </source>
</evidence>
<evidence type="ECO:0000313" key="3">
    <source>
        <dbReference type="Proteomes" id="UP001431783"/>
    </source>
</evidence>
<keyword evidence="3" id="KW-1185">Reference proteome</keyword>
<feature type="coiled-coil region" evidence="1">
    <location>
        <begin position="80"/>
        <end position="107"/>
    </location>
</feature>
<proteinExistence type="predicted"/>